<accession>A0ABY4BCZ4</accession>
<gene>
    <name evidence="1" type="ORF">MTP08_07995</name>
</gene>
<reference evidence="1 2" key="1">
    <citation type="submission" date="2022-03" db="EMBL/GenBank/DDBJ databases">
        <title>Chryseobacterium sp. isolated from the Andong Sikhe.</title>
        <authorList>
            <person name="Won M."/>
            <person name="Kim S.-J."/>
            <person name="Kwon S.-W."/>
        </authorList>
    </citation>
    <scope>NUCLEOTIDE SEQUENCE [LARGE SCALE GENOMIC DNA]</scope>
    <source>
        <strain evidence="1 2">ADR-1</strain>
    </source>
</reference>
<sequence>MGITIHFEGKLKNNENFDLLIRKVIEFSQFENWEYFQFENDNKILERVRNDEDWDYEGLTKGIQVQPHENSEPLNFEFDKDLYIQEYCKTQFAEIETHLKIIELIKVIQDNFETLKIFDEGEFWETNDINLLKEHWENFYIAMNEAIEENNELQGPFKMENGRIIDLM</sequence>
<evidence type="ECO:0000313" key="1">
    <source>
        <dbReference type="EMBL" id="UOE37011.1"/>
    </source>
</evidence>
<dbReference type="RefSeq" id="WP_243575523.1">
    <property type="nucleotide sequence ID" value="NZ_CP094529.1"/>
</dbReference>
<keyword evidence="2" id="KW-1185">Reference proteome</keyword>
<protein>
    <submittedName>
        <fullName evidence="1">Uncharacterized protein</fullName>
    </submittedName>
</protein>
<dbReference type="EMBL" id="CP094529">
    <property type="protein sequence ID" value="UOE37011.1"/>
    <property type="molecule type" value="Genomic_DNA"/>
</dbReference>
<evidence type="ECO:0000313" key="2">
    <source>
        <dbReference type="Proteomes" id="UP000831068"/>
    </source>
</evidence>
<proteinExistence type="predicted"/>
<organism evidence="1 2">
    <name type="scientific">Chryseobacterium oryzae</name>
    <dbReference type="NCBI Taxonomy" id="2929799"/>
    <lineage>
        <taxon>Bacteria</taxon>
        <taxon>Pseudomonadati</taxon>
        <taxon>Bacteroidota</taxon>
        <taxon>Flavobacteriia</taxon>
        <taxon>Flavobacteriales</taxon>
        <taxon>Weeksellaceae</taxon>
        <taxon>Chryseobacterium group</taxon>
        <taxon>Chryseobacterium</taxon>
    </lineage>
</organism>
<dbReference type="Proteomes" id="UP000831068">
    <property type="component" value="Chromosome"/>
</dbReference>
<name>A0ABY4BCZ4_9FLAO</name>